<dbReference type="GO" id="GO:0034476">
    <property type="term" value="P:U5 snRNA 3'-end processing"/>
    <property type="evidence" value="ECO:0007669"/>
    <property type="project" value="TreeGrafter"/>
</dbReference>
<comment type="similarity">
    <text evidence="3">Belongs to the RNase PH family.</text>
</comment>
<comment type="caution">
    <text evidence="9">The sequence shown here is derived from an EMBL/GenBank/DDBJ whole genome shotgun (WGS) entry which is preliminary data.</text>
</comment>
<dbReference type="Proteomes" id="UP001063166">
    <property type="component" value="Unassembled WGS sequence"/>
</dbReference>
<proteinExistence type="inferred from homology"/>
<dbReference type="OrthoDB" id="272245at2759"/>
<evidence type="ECO:0000256" key="3">
    <source>
        <dbReference type="ARBA" id="ARBA00006678"/>
    </source>
</evidence>
<comment type="subcellular location">
    <subcellularLocation>
        <location evidence="1">Cytoplasm</location>
    </subcellularLocation>
    <subcellularLocation>
        <location evidence="2">Nucleus</location>
        <location evidence="2">Nucleolus</location>
    </subcellularLocation>
</comment>
<keyword evidence="5" id="KW-0271">Exosome</keyword>
<dbReference type="GO" id="GO:0000467">
    <property type="term" value="P:exonucleolytic trimming to generate mature 3'-end of 5.8S rRNA from tricistronic rRNA transcript (SSU-rRNA, 5.8S rRNA, LSU-rRNA)"/>
    <property type="evidence" value="ECO:0007669"/>
    <property type="project" value="TreeGrafter"/>
</dbReference>
<dbReference type="Pfam" id="PF01138">
    <property type="entry name" value="RNase_PH"/>
    <property type="match status" value="1"/>
</dbReference>
<dbReference type="AlphaFoldDB" id="A0A9P3PRG8"/>
<evidence type="ECO:0000256" key="7">
    <source>
        <dbReference type="SAM" id="MobiDB-lite"/>
    </source>
</evidence>
<feature type="region of interest" description="Disordered" evidence="7">
    <location>
        <begin position="223"/>
        <end position="245"/>
    </location>
</feature>
<keyword evidence="10" id="KW-1185">Reference proteome</keyword>
<dbReference type="GO" id="GO:0071038">
    <property type="term" value="P:TRAMP-dependent tRNA surveillance pathway"/>
    <property type="evidence" value="ECO:0007669"/>
    <property type="project" value="TreeGrafter"/>
</dbReference>
<evidence type="ECO:0000313" key="9">
    <source>
        <dbReference type="EMBL" id="GLB40678.1"/>
    </source>
</evidence>
<feature type="domain" description="Exoribonuclease phosphorolytic" evidence="8">
    <location>
        <begin position="32"/>
        <end position="174"/>
    </location>
</feature>
<dbReference type="GO" id="GO:0071035">
    <property type="term" value="P:nuclear polyadenylation-dependent rRNA catabolic process"/>
    <property type="evidence" value="ECO:0007669"/>
    <property type="project" value="TreeGrafter"/>
</dbReference>
<dbReference type="GO" id="GO:0005730">
    <property type="term" value="C:nucleolus"/>
    <property type="evidence" value="ECO:0007669"/>
    <property type="project" value="UniProtKB-SubCell"/>
</dbReference>
<protein>
    <recommendedName>
        <fullName evidence="6">Ribosomal RNA-processing protein 42</fullName>
    </recommendedName>
</protein>
<dbReference type="PANTHER" id="PTHR11097:SF8">
    <property type="entry name" value="EXOSOME COMPLEX COMPONENT RRP42"/>
    <property type="match status" value="1"/>
</dbReference>
<evidence type="ECO:0000259" key="8">
    <source>
        <dbReference type="Pfam" id="PF01138"/>
    </source>
</evidence>
<keyword evidence="4" id="KW-0963">Cytoplasm</keyword>
<dbReference type="PANTHER" id="PTHR11097">
    <property type="entry name" value="EXOSOME COMPLEX EXONUCLEASE RIBOSOMAL RNA PROCESSING PROTEIN"/>
    <property type="match status" value="1"/>
</dbReference>
<dbReference type="GO" id="GO:0016075">
    <property type="term" value="P:rRNA catabolic process"/>
    <property type="evidence" value="ECO:0007669"/>
    <property type="project" value="TreeGrafter"/>
</dbReference>
<dbReference type="InterPro" id="IPR050590">
    <property type="entry name" value="Exosome_comp_Rrp42_subfam"/>
</dbReference>
<name>A0A9P3PRG8_LYOSH</name>
<dbReference type="InterPro" id="IPR027408">
    <property type="entry name" value="PNPase/RNase_PH_dom_sf"/>
</dbReference>
<dbReference type="GO" id="GO:0035925">
    <property type="term" value="F:mRNA 3'-UTR AU-rich region binding"/>
    <property type="evidence" value="ECO:0007669"/>
    <property type="project" value="TreeGrafter"/>
</dbReference>
<dbReference type="EMBL" id="BRPK01000008">
    <property type="protein sequence ID" value="GLB40678.1"/>
    <property type="molecule type" value="Genomic_DNA"/>
</dbReference>
<evidence type="ECO:0000256" key="4">
    <source>
        <dbReference type="ARBA" id="ARBA00022490"/>
    </source>
</evidence>
<dbReference type="InterPro" id="IPR020568">
    <property type="entry name" value="Ribosomal_Su5_D2-typ_SF"/>
</dbReference>
<accession>A0A9P3PRG8</accession>
<evidence type="ECO:0000256" key="1">
    <source>
        <dbReference type="ARBA" id="ARBA00004496"/>
    </source>
</evidence>
<dbReference type="Gene3D" id="3.30.230.70">
    <property type="entry name" value="GHMP Kinase, N-terminal domain"/>
    <property type="match status" value="1"/>
</dbReference>
<sequence length="313" mass="34129">MLSLSKAEKSYIQAGLLATPPARADGRALLDARTVALETGIAPLANGSARLSIGRNPRGGGGTEVVAASKLEVESIEDDSDARDGGRIICTVSCSPSAYPHLTSQALEDFQSDLTSLLHQTLAHPTLHPRNLGILKNKKSWLLHLDVLVLSDAGNVLDALFMAARAALWDTRVPRTRGVEYKAPTRKADEVLPSGFETRVIQKATDFELPDYWDEGEVLDGRTPGALPRCHGPRGGRLTPAPPPRLLLSPSAPTVMQAMRMLGPGELTSAQLKELIKVGEQYAREMFAALDAKLREEDVRRHQKARERFEQHR</sequence>
<dbReference type="SUPFAM" id="SSF54211">
    <property type="entry name" value="Ribosomal protein S5 domain 2-like"/>
    <property type="match status" value="1"/>
</dbReference>
<dbReference type="GO" id="GO:0071028">
    <property type="term" value="P:nuclear mRNA surveillance"/>
    <property type="evidence" value="ECO:0007669"/>
    <property type="project" value="TreeGrafter"/>
</dbReference>
<dbReference type="GO" id="GO:0034475">
    <property type="term" value="P:U4 snRNA 3'-end processing"/>
    <property type="evidence" value="ECO:0007669"/>
    <property type="project" value="TreeGrafter"/>
</dbReference>
<evidence type="ECO:0000313" key="10">
    <source>
        <dbReference type="Proteomes" id="UP001063166"/>
    </source>
</evidence>
<gene>
    <name evidence="9" type="ORF">LshimejAT787_0805490</name>
</gene>
<evidence type="ECO:0000256" key="5">
    <source>
        <dbReference type="ARBA" id="ARBA00022835"/>
    </source>
</evidence>
<organism evidence="9 10">
    <name type="scientific">Lyophyllum shimeji</name>
    <name type="common">Hon-shimeji</name>
    <name type="synonym">Tricholoma shimeji</name>
    <dbReference type="NCBI Taxonomy" id="47721"/>
    <lineage>
        <taxon>Eukaryota</taxon>
        <taxon>Fungi</taxon>
        <taxon>Dikarya</taxon>
        <taxon>Basidiomycota</taxon>
        <taxon>Agaricomycotina</taxon>
        <taxon>Agaricomycetes</taxon>
        <taxon>Agaricomycetidae</taxon>
        <taxon>Agaricales</taxon>
        <taxon>Tricholomatineae</taxon>
        <taxon>Lyophyllaceae</taxon>
        <taxon>Lyophyllum</taxon>
    </lineage>
</organism>
<dbReference type="GO" id="GO:0000177">
    <property type="term" value="C:cytoplasmic exosome (RNase complex)"/>
    <property type="evidence" value="ECO:0007669"/>
    <property type="project" value="TreeGrafter"/>
</dbReference>
<dbReference type="GO" id="GO:0034473">
    <property type="term" value="P:U1 snRNA 3'-end processing"/>
    <property type="evidence" value="ECO:0007669"/>
    <property type="project" value="TreeGrafter"/>
</dbReference>
<dbReference type="GO" id="GO:0000176">
    <property type="term" value="C:nuclear exosome (RNase complex)"/>
    <property type="evidence" value="ECO:0007669"/>
    <property type="project" value="UniProtKB-ARBA"/>
</dbReference>
<reference evidence="9" key="1">
    <citation type="submission" date="2022-07" db="EMBL/GenBank/DDBJ databases">
        <title>The genome of Lyophyllum shimeji provides insight into the initial evolution of ectomycorrhizal fungal genome.</title>
        <authorList>
            <person name="Kobayashi Y."/>
            <person name="Shibata T."/>
            <person name="Hirakawa H."/>
            <person name="Shigenobu S."/>
            <person name="Nishiyama T."/>
            <person name="Yamada A."/>
            <person name="Hasebe M."/>
            <person name="Kawaguchi M."/>
        </authorList>
    </citation>
    <scope>NUCLEOTIDE SEQUENCE</scope>
    <source>
        <strain evidence="9">AT787</strain>
    </source>
</reference>
<evidence type="ECO:0000256" key="2">
    <source>
        <dbReference type="ARBA" id="ARBA00004604"/>
    </source>
</evidence>
<dbReference type="InterPro" id="IPR001247">
    <property type="entry name" value="ExoRNase_PH_dom1"/>
</dbReference>
<evidence type="ECO:0000256" key="6">
    <source>
        <dbReference type="ARBA" id="ARBA00042523"/>
    </source>
</evidence>